<dbReference type="AlphaFoldDB" id="A0A645INZ8"/>
<proteinExistence type="predicted"/>
<evidence type="ECO:0000256" key="1">
    <source>
        <dbReference type="SAM" id="MobiDB-lite"/>
    </source>
</evidence>
<dbReference type="EMBL" id="VSSQ01117909">
    <property type="protein sequence ID" value="MPN52119.1"/>
    <property type="molecule type" value="Genomic_DNA"/>
</dbReference>
<accession>A0A645INZ8</accession>
<organism evidence="2">
    <name type="scientific">bioreactor metagenome</name>
    <dbReference type="NCBI Taxonomy" id="1076179"/>
    <lineage>
        <taxon>unclassified sequences</taxon>
        <taxon>metagenomes</taxon>
        <taxon>ecological metagenomes</taxon>
    </lineage>
</organism>
<name>A0A645INZ8_9ZZZZ</name>
<gene>
    <name evidence="2" type="ORF">SDC9_199773</name>
</gene>
<sequence>MNQASFHTVQFKRVPGLTDGQDIRSFFNTDILAARTQAVIEQADHGGEYDDPAALGDGKADRGASPCPERLVLPVRINADSVPYGGNLKR</sequence>
<evidence type="ECO:0000313" key="2">
    <source>
        <dbReference type="EMBL" id="MPN52119.1"/>
    </source>
</evidence>
<comment type="caution">
    <text evidence="2">The sequence shown here is derived from an EMBL/GenBank/DDBJ whole genome shotgun (WGS) entry which is preliminary data.</text>
</comment>
<feature type="region of interest" description="Disordered" evidence="1">
    <location>
        <begin position="43"/>
        <end position="67"/>
    </location>
</feature>
<protein>
    <submittedName>
        <fullName evidence="2">Uncharacterized protein</fullName>
    </submittedName>
</protein>
<reference evidence="2" key="1">
    <citation type="submission" date="2019-08" db="EMBL/GenBank/DDBJ databases">
        <authorList>
            <person name="Kucharzyk K."/>
            <person name="Murdoch R.W."/>
            <person name="Higgins S."/>
            <person name="Loffler F."/>
        </authorList>
    </citation>
    <scope>NUCLEOTIDE SEQUENCE</scope>
</reference>